<evidence type="ECO:0008006" key="3">
    <source>
        <dbReference type="Google" id="ProtNLM"/>
    </source>
</evidence>
<dbReference type="EMBL" id="FZOF01000018">
    <property type="protein sequence ID" value="SNT24096.1"/>
    <property type="molecule type" value="Genomic_DNA"/>
</dbReference>
<accession>A0A239L0K7</accession>
<proteinExistence type="predicted"/>
<gene>
    <name evidence="1" type="ORF">SAMN05216252_1186</name>
</gene>
<dbReference type="RefSeq" id="WP_089226716.1">
    <property type="nucleotide sequence ID" value="NZ_FZOF01000018.1"/>
</dbReference>
<sequence>MEEIGWDPALHSPVTRAMLRVGAVAVAAGLVAGPASAVPATWVPLSRAAVEAELDAAAEQAGVRRAEYTAMGLVVTADNESDRPSEDCMLAWAAAEGAGGREYAAVTAVLREHGWTELRREDSPGGDTYVNLGKGGWTATVAYDRGPGSFTVLTFTAMAHAC</sequence>
<dbReference type="Proteomes" id="UP000198280">
    <property type="component" value="Unassembled WGS sequence"/>
</dbReference>
<evidence type="ECO:0000313" key="2">
    <source>
        <dbReference type="Proteomes" id="UP000198280"/>
    </source>
</evidence>
<reference evidence="1 2" key="1">
    <citation type="submission" date="2017-06" db="EMBL/GenBank/DDBJ databases">
        <authorList>
            <person name="Kim H.J."/>
            <person name="Triplett B.A."/>
        </authorList>
    </citation>
    <scope>NUCLEOTIDE SEQUENCE [LARGE SCALE GENOMIC DNA]</scope>
    <source>
        <strain evidence="1 2">CGMCC 4.1858</strain>
    </source>
</reference>
<evidence type="ECO:0000313" key="1">
    <source>
        <dbReference type="EMBL" id="SNT24096.1"/>
    </source>
</evidence>
<dbReference type="AlphaFoldDB" id="A0A239L0K7"/>
<keyword evidence="2" id="KW-1185">Reference proteome</keyword>
<organism evidence="1 2">
    <name type="scientific">Actinacidiphila glaucinigra</name>
    <dbReference type="NCBI Taxonomy" id="235986"/>
    <lineage>
        <taxon>Bacteria</taxon>
        <taxon>Bacillati</taxon>
        <taxon>Actinomycetota</taxon>
        <taxon>Actinomycetes</taxon>
        <taxon>Kitasatosporales</taxon>
        <taxon>Streptomycetaceae</taxon>
        <taxon>Actinacidiphila</taxon>
    </lineage>
</organism>
<name>A0A239L0K7_9ACTN</name>
<protein>
    <recommendedName>
        <fullName evidence="3">Lipoprotein</fullName>
    </recommendedName>
</protein>